<proteinExistence type="predicted"/>
<reference evidence="2" key="1">
    <citation type="submission" date="2023-07" db="EMBL/GenBank/DDBJ databases">
        <title>A chromosome-level genome assembly of Lolium multiflorum.</title>
        <authorList>
            <person name="Chen Y."/>
            <person name="Copetti D."/>
            <person name="Kolliker R."/>
            <person name="Studer B."/>
        </authorList>
    </citation>
    <scope>NUCLEOTIDE SEQUENCE</scope>
    <source>
        <strain evidence="2">02402/16</strain>
        <tissue evidence="2">Leaf</tissue>
    </source>
</reference>
<evidence type="ECO:0000313" key="3">
    <source>
        <dbReference type="Proteomes" id="UP001231189"/>
    </source>
</evidence>
<sequence length="282" mass="28390">MTTSASSMATVPATSSAPSPVISSPGAFSAGLPATPHPVSHGAPPGVPPPAPPASTLGAGAIGVVPPLGVPPSAQYVGVPPGTVGVPPGNVGFPPPVQYVGAPNASILGAGATGMLQHVTQPSAATDAPPLPSATMDTIFSDAAIYSDALAASLRYPGYNYPPMSGLPQGTYPLTLGFPRAPHASTSSLPYGGALPYNTMPSFPPQQQPLFYGAGQFPNTALPSIVTIAPAITIKLTSDNYMFWRAQVGPLLRSHMLMGYVDGSFVCPDPHVVVSHAGSLHS</sequence>
<feature type="region of interest" description="Disordered" evidence="1">
    <location>
        <begin position="1"/>
        <end position="55"/>
    </location>
</feature>
<gene>
    <name evidence="2" type="ORF">QYE76_038748</name>
</gene>
<evidence type="ECO:0000313" key="2">
    <source>
        <dbReference type="EMBL" id="KAK1677900.1"/>
    </source>
</evidence>
<evidence type="ECO:0000256" key="1">
    <source>
        <dbReference type="SAM" id="MobiDB-lite"/>
    </source>
</evidence>
<dbReference type="EMBL" id="JAUUTY010000002">
    <property type="protein sequence ID" value="KAK1677900.1"/>
    <property type="molecule type" value="Genomic_DNA"/>
</dbReference>
<accession>A0AAD8T839</accession>
<protein>
    <submittedName>
        <fullName evidence="2">Uncharacterized protein</fullName>
    </submittedName>
</protein>
<keyword evidence="3" id="KW-1185">Reference proteome</keyword>
<organism evidence="2 3">
    <name type="scientific">Lolium multiflorum</name>
    <name type="common">Italian ryegrass</name>
    <name type="synonym">Lolium perenne subsp. multiflorum</name>
    <dbReference type="NCBI Taxonomy" id="4521"/>
    <lineage>
        <taxon>Eukaryota</taxon>
        <taxon>Viridiplantae</taxon>
        <taxon>Streptophyta</taxon>
        <taxon>Embryophyta</taxon>
        <taxon>Tracheophyta</taxon>
        <taxon>Spermatophyta</taxon>
        <taxon>Magnoliopsida</taxon>
        <taxon>Liliopsida</taxon>
        <taxon>Poales</taxon>
        <taxon>Poaceae</taxon>
        <taxon>BOP clade</taxon>
        <taxon>Pooideae</taxon>
        <taxon>Poodae</taxon>
        <taxon>Poeae</taxon>
        <taxon>Poeae Chloroplast Group 2 (Poeae type)</taxon>
        <taxon>Loliodinae</taxon>
        <taxon>Loliinae</taxon>
        <taxon>Lolium</taxon>
    </lineage>
</organism>
<comment type="caution">
    <text evidence="2">The sequence shown here is derived from an EMBL/GenBank/DDBJ whole genome shotgun (WGS) entry which is preliminary data.</text>
</comment>
<name>A0AAD8T839_LOLMU</name>
<feature type="compositionally biased region" description="Polar residues" evidence="1">
    <location>
        <begin position="1"/>
        <end position="22"/>
    </location>
</feature>
<dbReference type="AlphaFoldDB" id="A0AAD8T839"/>
<dbReference type="Proteomes" id="UP001231189">
    <property type="component" value="Unassembled WGS sequence"/>
</dbReference>